<gene>
    <name evidence="3" type="ORF">DFR24_2643</name>
</gene>
<dbReference type="EMBL" id="SOBT01000009">
    <property type="protein sequence ID" value="TDU28276.1"/>
    <property type="molecule type" value="Genomic_DNA"/>
</dbReference>
<dbReference type="RefSeq" id="WP_168710406.1">
    <property type="nucleotide sequence ID" value="NZ_MWIN01000005.1"/>
</dbReference>
<sequence>MKPLFHLALAPLLLLGLLACSAPASLPVSDGTGPSPKLPAPAKAMFPTVNIAKASGWPQGMAPKAATGLQVNAFAEGLDHPRWLYVLPNGDVLVAETNAPKRPDEGKGFKNRIQGFVMKRAGAGVPSANRITLLRDTDHDGVADERLPFLEDLNSPFGMALVGDRFYVADADALLRFRYTPDGVADKTTRELVAELPGGPRNHHWTKSLIASADGSKLYVGVGSNSNVAEHGLEIETERAAILEIDAASGARRIYADGLRNPVGMAWEPTSGELWVAVNERDEIGSDLVPDYMTAVKEGGFYGWPWSYYGAHVDDRVKPPRPDMVEKALVPDYALGPHTASLGLSSARGSQLPEPYTQGMFVGQHGSWNRNPRSGYKVIFVPFADGKPVGPPQDVLVDFLDEEAGEARGRPVGVTIDAQGALLVADDVGNRIWRVTANAAASSASPVPAAIAPPAPTVH</sequence>
<evidence type="ECO:0000259" key="2">
    <source>
        <dbReference type="Pfam" id="PF22807"/>
    </source>
</evidence>
<dbReference type="Gene3D" id="2.120.10.30">
    <property type="entry name" value="TolB, C-terminal domain"/>
    <property type="match status" value="1"/>
</dbReference>
<keyword evidence="1" id="KW-0732">Signal</keyword>
<evidence type="ECO:0000256" key="1">
    <source>
        <dbReference type="SAM" id="SignalP"/>
    </source>
</evidence>
<dbReference type="AlphaFoldDB" id="A0A4S3K7V4"/>
<keyword evidence="4" id="KW-1185">Reference proteome</keyword>
<dbReference type="InterPro" id="IPR054539">
    <property type="entry name" value="Beta-prop_PDH"/>
</dbReference>
<feature type="domain" description="Pyrroloquinoline quinone-dependent pyranose dehydrogenase beta-propeller" evidence="2">
    <location>
        <begin position="153"/>
        <end position="285"/>
    </location>
</feature>
<reference evidence="3 4" key="1">
    <citation type="submission" date="2019-03" db="EMBL/GenBank/DDBJ databases">
        <title>Genomic Encyclopedia of Type Strains, Phase IV (KMG-IV): sequencing the most valuable type-strain genomes for metagenomic binning, comparative biology and taxonomic classification.</title>
        <authorList>
            <person name="Goeker M."/>
        </authorList>
    </citation>
    <scope>NUCLEOTIDE SEQUENCE [LARGE SCALE GENOMIC DNA]</scope>
    <source>
        <strain evidence="3 4">DSM 26377</strain>
    </source>
</reference>
<dbReference type="PANTHER" id="PTHR19328:SF55">
    <property type="entry name" value="BLR6566 PROTEIN"/>
    <property type="match status" value="1"/>
</dbReference>
<organism evidence="3 4">
    <name type="scientific">Panacagrimonas perspica</name>
    <dbReference type="NCBI Taxonomy" id="381431"/>
    <lineage>
        <taxon>Bacteria</taxon>
        <taxon>Pseudomonadati</taxon>
        <taxon>Pseudomonadota</taxon>
        <taxon>Gammaproteobacteria</taxon>
        <taxon>Nevskiales</taxon>
        <taxon>Nevskiaceae</taxon>
        <taxon>Panacagrimonas</taxon>
    </lineage>
</organism>
<proteinExistence type="predicted"/>
<dbReference type="PROSITE" id="PS51257">
    <property type="entry name" value="PROKAR_LIPOPROTEIN"/>
    <property type="match status" value="1"/>
</dbReference>
<name>A0A4S3K7V4_9GAMM</name>
<evidence type="ECO:0000313" key="3">
    <source>
        <dbReference type="EMBL" id="TDU28276.1"/>
    </source>
</evidence>
<dbReference type="InterPro" id="IPR011042">
    <property type="entry name" value="6-blade_b-propeller_TolB-like"/>
</dbReference>
<dbReference type="InterPro" id="IPR011041">
    <property type="entry name" value="Quinoprot_gluc/sorb_DH_b-prop"/>
</dbReference>
<dbReference type="SUPFAM" id="SSF50952">
    <property type="entry name" value="Soluble quinoprotein glucose dehydrogenase"/>
    <property type="match status" value="1"/>
</dbReference>
<feature type="domain" description="Pyrroloquinoline quinone-dependent pyranose dehydrogenase beta-propeller" evidence="2">
    <location>
        <begin position="330"/>
        <end position="436"/>
    </location>
</feature>
<comment type="caution">
    <text evidence="3">The sequence shown here is derived from an EMBL/GenBank/DDBJ whole genome shotgun (WGS) entry which is preliminary data.</text>
</comment>
<dbReference type="Pfam" id="PF22807">
    <property type="entry name" value="TrAA12"/>
    <property type="match status" value="2"/>
</dbReference>
<dbReference type="Proteomes" id="UP000295341">
    <property type="component" value="Unassembled WGS sequence"/>
</dbReference>
<accession>A0A4S3K7V4</accession>
<dbReference type="PANTHER" id="PTHR19328">
    <property type="entry name" value="HEDGEHOG-INTERACTING PROTEIN"/>
    <property type="match status" value="1"/>
</dbReference>
<feature type="signal peptide" evidence="1">
    <location>
        <begin position="1"/>
        <end position="24"/>
    </location>
</feature>
<evidence type="ECO:0000313" key="4">
    <source>
        <dbReference type="Proteomes" id="UP000295341"/>
    </source>
</evidence>
<feature type="chain" id="PRO_5030100209" evidence="1">
    <location>
        <begin position="25"/>
        <end position="459"/>
    </location>
</feature>
<protein>
    <submittedName>
        <fullName evidence="3">Glucose/arabinose dehydrogenase</fullName>
    </submittedName>
</protein>